<reference evidence="1 2" key="1">
    <citation type="journal article" date="2020" name="bioRxiv">
        <title>Sequence and annotation of 42 cannabis genomes reveals extensive copy number variation in cannabinoid synthesis and pathogen resistance genes.</title>
        <authorList>
            <person name="Mckernan K.J."/>
            <person name="Helbert Y."/>
            <person name="Kane L.T."/>
            <person name="Ebling H."/>
            <person name="Zhang L."/>
            <person name="Liu B."/>
            <person name="Eaton Z."/>
            <person name="Mclaughlin S."/>
            <person name="Kingan S."/>
            <person name="Baybayan P."/>
            <person name="Concepcion G."/>
            <person name="Jordan M."/>
            <person name="Riva A."/>
            <person name="Barbazuk W."/>
            <person name="Harkins T."/>
        </authorList>
    </citation>
    <scope>NUCLEOTIDE SEQUENCE [LARGE SCALE GENOMIC DNA]</scope>
    <source>
        <strain evidence="2">cv. Jamaican Lion 4</strain>
        <tissue evidence="1">Leaf</tissue>
    </source>
</reference>
<dbReference type="AlphaFoldDB" id="A0A7J6HZ61"/>
<organism evidence="1 2">
    <name type="scientific">Cannabis sativa</name>
    <name type="common">Hemp</name>
    <name type="synonym">Marijuana</name>
    <dbReference type="NCBI Taxonomy" id="3483"/>
    <lineage>
        <taxon>Eukaryota</taxon>
        <taxon>Viridiplantae</taxon>
        <taxon>Streptophyta</taxon>
        <taxon>Embryophyta</taxon>
        <taxon>Tracheophyta</taxon>
        <taxon>Spermatophyta</taxon>
        <taxon>Magnoliopsida</taxon>
        <taxon>eudicotyledons</taxon>
        <taxon>Gunneridae</taxon>
        <taxon>Pentapetalae</taxon>
        <taxon>rosids</taxon>
        <taxon>fabids</taxon>
        <taxon>Rosales</taxon>
        <taxon>Cannabaceae</taxon>
        <taxon>Cannabis</taxon>
    </lineage>
</organism>
<gene>
    <name evidence="1" type="ORF">G4B88_023377</name>
</gene>
<sequence>MRFRSRRRKKKLPEAALEAFLVLNVLTTATFREIKRVVKYRVLGSAVNNSKKVTDIVDVWAVGAGLLLLWSTTGGLEEPYMFELFFCTHAYDQ</sequence>
<evidence type="ECO:0000313" key="2">
    <source>
        <dbReference type="Proteomes" id="UP000583929"/>
    </source>
</evidence>
<protein>
    <submittedName>
        <fullName evidence="1">Uncharacterized protein</fullName>
    </submittedName>
</protein>
<dbReference type="EMBL" id="JAATIQ010000017">
    <property type="protein sequence ID" value="KAF4400584.1"/>
    <property type="molecule type" value="Genomic_DNA"/>
</dbReference>
<comment type="caution">
    <text evidence="1">The sequence shown here is derived from an EMBL/GenBank/DDBJ whole genome shotgun (WGS) entry which is preliminary data.</text>
</comment>
<keyword evidence="2" id="KW-1185">Reference proteome</keyword>
<dbReference type="Proteomes" id="UP000583929">
    <property type="component" value="Unassembled WGS sequence"/>
</dbReference>
<evidence type="ECO:0000313" key="1">
    <source>
        <dbReference type="EMBL" id="KAF4400584.1"/>
    </source>
</evidence>
<accession>A0A7J6HZ61</accession>
<name>A0A7J6HZ61_CANSA</name>
<proteinExistence type="predicted"/>